<comment type="caution">
    <text evidence="2">The sequence shown here is derived from an EMBL/GenBank/DDBJ whole genome shotgun (WGS) entry which is preliminary data.</text>
</comment>
<keyword evidence="3" id="KW-1185">Reference proteome</keyword>
<feature type="region of interest" description="Disordered" evidence="1">
    <location>
        <begin position="1"/>
        <end position="20"/>
    </location>
</feature>
<dbReference type="Gramene" id="OMO87532">
    <property type="protein sequence ID" value="OMO87532"/>
    <property type="gene ID" value="CCACVL1_08949"/>
</dbReference>
<dbReference type="EMBL" id="AWWV01009203">
    <property type="protein sequence ID" value="OMO87532.1"/>
    <property type="molecule type" value="Genomic_DNA"/>
</dbReference>
<gene>
    <name evidence="2" type="ORF">CCACVL1_08949</name>
</gene>
<name>A0A1R3IY74_COCAP</name>
<evidence type="ECO:0000313" key="2">
    <source>
        <dbReference type="EMBL" id="OMO87532.1"/>
    </source>
</evidence>
<dbReference type="Proteomes" id="UP000188268">
    <property type="component" value="Unassembled WGS sequence"/>
</dbReference>
<reference evidence="2 3" key="1">
    <citation type="submission" date="2013-09" db="EMBL/GenBank/DDBJ databases">
        <title>Corchorus capsularis genome sequencing.</title>
        <authorList>
            <person name="Alam M."/>
            <person name="Haque M.S."/>
            <person name="Islam M.S."/>
            <person name="Emdad E.M."/>
            <person name="Islam M.M."/>
            <person name="Ahmed B."/>
            <person name="Halim A."/>
            <person name="Hossen Q.M.M."/>
            <person name="Hossain M.Z."/>
            <person name="Ahmed R."/>
            <person name="Khan M.M."/>
            <person name="Islam R."/>
            <person name="Rashid M.M."/>
            <person name="Khan S.A."/>
            <person name="Rahman M.S."/>
            <person name="Alam M."/>
        </authorList>
    </citation>
    <scope>NUCLEOTIDE SEQUENCE [LARGE SCALE GENOMIC DNA]</scope>
    <source>
        <strain evidence="3">cv. CVL-1</strain>
        <tissue evidence="2">Whole seedling</tissue>
    </source>
</reference>
<accession>A0A1R3IY74</accession>
<evidence type="ECO:0000313" key="3">
    <source>
        <dbReference type="Proteomes" id="UP000188268"/>
    </source>
</evidence>
<sequence length="20" mass="2049">MATTIKVGRTQNGFPVGSAN</sequence>
<evidence type="ECO:0000256" key="1">
    <source>
        <dbReference type="SAM" id="MobiDB-lite"/>
    </source>
</evidence>
<protein>
    <submittedName>
        <fullName evidence="2">Uncharacterized protein</fullName>
    </submittedName>
</protein>
<proteinExistence type="predicted"/>
<organism evidence="2 3">
    <name type="scientific">Corchorus capsularis</name>
    <name type="common">Jute</name>
    <dbReference type="NCBI Taxonomy" id="210143"/>
    <lineage>
        <taxon>Eukaryota</taxon>
        <taxon>Viridiplantae</taxon>
        <taxon>Streptophyta</taxon>
        <taxon>Embryophyta</taxon>
        <taxon>Tracheophyta</taxon>
        <taxon>Spermatophyta</taxon>
        <taxon>Magnoliopsida</taxon>
        <taxon>eudicotyledons</taxon>
        <taxon>Gunneridae</taxon>
        <taxon>Pentapetalae</taxon>
        <taxon>rosids</taxon>
        <taxon>malvids</taxon>
        <taxon>Malvales</taxon>
        <taxon>Malvaceae</taxon>
        <taxon>Grewioideae</taxon>
        <taxon>Apeibeae</taxon>
        <taxon>Corchorus</taxon>
    </lineage>
</organism>
<dbReference type="AlphaFoldDB" id="A0A1R3IY74"/>